<organism evidence="1 2">
    <name type="scientific">Tritrichomonas foetus</name>
    <dbReference type="NCBI Taxonomy" id="1144522"/>
    <lineage>
        <taxon>Eukaryota</taxon>
        <taxon>Metamonada</taxon>
        <taxon>Parabasalia</taxon>
        <taxon>Tritrichomonadida</taxon>
        <taxon>Tritrichomonadidae</taxon>
        <taxon>Tritrichomonas</taxon>
    </lineage>
</organism>
<evidence type="ECO:0000313" key="2">
    <source>
        <dbReference type="Proteomes" id="UP000179807"/>
    </source>
</evidence>
<evidence type="ECO:0000313" key="1">
    <source>
        <dbReference type="EMBL" id="OHS93567.1"/>
    </source>
</evidence>
<reference evidence="1" key="1">
    <citation type="submission" date="2016-10" db="EMBL/GenBank/DDBJ databases">
        <authorList>
            <person name="Benchimol M."/>
            <person name="Almeida L.G."/>
            <person name="Vasconcelos A.T."/>
            <person name="Perreira-Neves A."/>
            <person name="Rosa I.A."/>
            <person name="Tasca T."/>
            <person name="Bogo M.R."/>
            <person name="de Souza W."/>
        </authorList>
    </citation>
    <scope>NUCLEOTIDE SEQUENCE [LARGE SCALE GENOMIC DNA]</scope>
    <source>
        <strain evidence="1">K</strain>
    </source>
</reference>
<keyword evidence="2" id="KW-1185">Reference proteome</keyword>
<sequence>MIAADRYGVSFLLKQCPNDRLVNPISINNVLDDPVIKAHYFLQDKFYKISENNIEQITQFIIDNNLISQENVFDLIKNFFNCIVGRTQLIPYFIQLIKNLNQFCNFYEEIKTHLHFFIKGFGQNPLINELKSHNIITDNDIEQSTTLESKDT</sequence>
<dbReference type="VEuPathDB" id="TrichDB:TRFO_40177"/>
<proteinExistence type="predicted"/>
<protein>
    <submittedName>
        <fullName evidence="1">Uncharacterized protein</fullName>
    </submittedName>
</protein>
<dbReference type="Proteomes" id="UP000179807">
    <property type="component" value="Unassembled WGS sequence"/>
</dbReference>
<dbReference type="GeneID" id="94847751"/>
<dbReference type="RefSeq" id="XP_068346704.1">
    <property type="nucleotide sequence ID" value="XM_068513047.1"/>
</dbReference>
<dbReference type="AlphaFoldDB" id="A0A1J4J5Y8"/>
<gene>
    <name evidence="1" type="ORF">TRFO_40177</name>
</gene>
<comment type="caution">
    <text evidence="1">The sequence shown here is derived from an EMBL/GenBank/DDBJ whole genome shotgun (WGS) entry which is preliminary data.</text>
</comment>
<dbReference type="EMBL" id="MLAK01001390">
    <property type="protein sequence ID" value="OHS93567.1"/>
    <property type="molecule type" value="Genomic_DNA"/>
</dbReference>
<name>A0A1J4J5Y8_9EUKA</name>
<accession>A0A1J4J5Y8</accession>
<dbReference type="OrthoDB" id="6359943at2759"/>